<evidence type="ECO:0000313" key="2">
    <source>
        <dbReference type="EMBL" id="RVU18814.1"/>
    </source>
</evidence>
<evidence type="ECO:0000313" key="3">
    <source>
        <dbReference type="Proteomes" id="UP000286997"/>
    </source>
</evidence>
<keyword evidence="1" id="KW-0732">Signal</keyword>
<protein>
    <submittedName>
        <fullName evidence="2">Uncharacterized protein</fullName>
    </submittedName>
</protein>
<accession>A0A437P956</accession>
<keyword evidence="3" id="KW-1185">Reference proteome</keyword>
<dbReference type="Proteomes" id="UP000286997">
    <property type="component" value="Unassembled WGS sequence"/>
</dbReference>
<comment type="caution">
    <text evidence="2">The sequence shown here is derived from an EMBL/GenBank/DDBJ whole genome shotgun (WGS) entry which is preliminary data.</text>
</comment>
<feature type="signal peptide" evidence="1">
    <location>
        <begin position="1"/>
        <end position="29"/>
    </location>
</feature>
<evidence type="ECO:0000256" key="1">
    <source>
        <dbReference type="SAM" id="SignalP"/>
    </source>
</evidence>
<dbReference type="AlphaFoldDB" id="A0A437P956"/>
<dbReference type="RefSeq" id="WP_127728757.1">
    <property type="nucleotide sequence ID" value="NZ_SACP01000008.1"/>
</dbReference>
<dbReference type="EMBL" id="SACP01000008">
    <property type="protein sequence ID" value="RVU18814.1"/>
    <property type="molecule type" value="Genomic_DNA"/>
</dbReference>
<gene>
    <name evidence="2" type="ORF">EOE48_10555</name>
</gene>
<sequence>MRHPAPSRTRITTLIAAALLGASASPALALDVETLVATGGRASGDDLARRISAARAFPLGSKDNPVRVALPSGQHAYLSHLRCSNGARPTFGRIGSFGPGPYDSIIDGYRVVCPGISEDAMLFMDMYHPEHRETAAPPGFTLVR</sequence>
<name>A0A437P956_9HYPH</name>
<feature type="chain" id="PRO_5018999652" evidence="1">
    <location>
        <begin position="30"/>
        <end position="144"/>
    </location>
</feature>
<organism evidence="2 3">
    <name type="scientific">Methylobacterium oryzihabitans</name>
    <dbReference type="NCBI Taxonomy" id="2499852"/>
    <lineage>
        <taxon>Bacteria</taxon>
        <taxon>Pseudomonadati</taxon>
        <taxon>Pseudomonadota</taxon>
        <taxon>Alphaproteobacteria</taxon>
        <taxon>Hyphomicrobiales</taxon>
        <taxon>Methylobacteriaceae</taxon>
        <taxon>Methylobacterium</taxon>
    </lineage>
</organism>
<proteinExistence type="predicted"/>
<dbReference type="OrthoDB" id="6025791at2"/>
<reference evidence="2 3" key="1">
    <citation type="submission" date="2019-01" db="EMBL/GenBank/DDBJ databases">
        <authorList>
            <person name="Chen W.-M."/>
        </authorList>
    </citation>
    <scope>NUCLEOTIDE SEQUENCE [LARGE SCALE GENOMIC DNA]</scope>
    <source>
        <strain evidence="2 3">TER-1</strain>
    </source>
</reference>